<accession>A0ABU3B679</accession>
<dbReference type="Proteomes" id="UP001180724">
    <property type="component" value="Unassembled WGS sequence"/>
</dbReference>
<dbReference type="InterPro" id="IPR043128">
    <property type="entry name" value="Rev_trsase/Diguanyl_cyclase"/>
</dbReference>
<dbReference type="RefSeq" id="WP_311585968.1">
    <property type="nucleotide sequence ID" value="NZ_JAVRFH010000156.1"/>
</dbReference>
<proteinExistence type="predicted"/>
<feature type="non-terminal residue" evidence="1">
    <location>
        <position position="359"/>
    </location>
</feature>
<keyword evidence="2" id="KW-1185">Reference proteome</keyword>
<gene>
    <name evidence="1" type="ORF">RM812_41085</name>
</gene>
<reference evidence="1" key="1">
    <citation type="submission" date="2024-05" db="EMBL/GenBank/DDBJ databases">
        <title>30 novel species of actinomycetes from the DSMZ collection.</title>
        <authorList>
            <person name="Nouioui I."/>
        </authorList>
    </citation>
    <scope>NUCLEOTIDE SEQUENCE</scope>
    <source>
        <strain evidence="1">DSM 40712</strain>
    </source>
</reference>
<protein>
    <recommendedName>
        <fullName evidence="3">ROK family protein</fullName>
    </recommendedName>
</protein>
<organism evidence="1 2">
    <name type="scientific">Streptomyces lancefieldiae</name>
    <dbReference type="NCBI Taxonomy" id="3075520"/>
    <lineage>
        <taxon>Bacteria</taxon>
        <taxon>Bacillati</taxon>
        <taxon>Actinomycetota</taxon>
        <taxon>Actinomycetes</taxon>
        <taxon>Kitasatosporales</taxon>
        <taxon>Streptomycetaceae</taxon>
        <taxon>Streptomyces</taxon>
    </lineage>
</organism>
<dbReference type="Gene3D" id="3.30.70.270">
    <property type="match status" value="1"/>
</dbReference>
<evidence type="ECO:0000313" key="2">
    <source>
        <dbReference type="Proteomes" id="UP001180724"/>
    </source>
</evidence>
<evidence type="ECO:0008006" key="3">
    <source>
        <dbReference type="Google" id="ProtNLM"/>
    </source>
</evidence>
<comment type="caution">
    <text evidence="1">The sequence shown here is derived from an EMBL/GenBank/DDBJ whole genome shotgun (WGS) entry which is preliminary data.</text>
</comment>
<evidence type="ECO:0000313" key="1">
    <source>
        <dbReference type="EMBL" id="MDT0616486.1"/>
    </source>
</evidence>
<sequence>MHLVVLEAWNITRFLSVTNKRREIAGASELITYLDCRWVGEALGRLHPGFIPEWRIETHPVELLETGAGAAKILVWGAEQARALVTDVTLAALRQAPGLEVTGVVGEPFDWGTPGALHEALREAQRALEPVRTSLPGPDARFLRLPMVDECASTGLPAATLSRLHPGEREPRSAESLAKWRAYGKEGEDDGLGRLAALAGTEPRALKRVVRHLAEKAEWVGVVYADGNGLGDVFGRLDACVTDPGNRCYADTLRSFSAAVQDAARAAFAEAVDGLREQGAGLGQGAEGPVPVLPLILGGDDLVVVCEGSWALPFTTAYLRAFERHTAGSPQIAGALARRGKGPGLSACAGVAIVKAHFP</sequence>
<name>A0ABU3B679_9ACTN</name>
<dbReference type="EMBL" id="JAVRFH010000156">
    <property type="protein sequence ID" value="MDT0616486.1"/>
    <property type="molecule type" value="Genomic_DNA"/>
</dbReference>